<name>A0AA89BVF1_PINIB</name>
<evidence type="ECO:0000313" key="2">
    <source>
        <dbReference type="EMBL" id="KAK3083918.1"/>
    </source>
</evidence>
<dbReference type="PANTHER" id="PTHR12873:SF0">
    <property type="entry name" value="TWINKLE MTDNA HELICASE"/>
    <property type="match status" value="1"/>
</dbReference>
<dbReference type="PANTHER" id="PTHR12873">
    <property type="entry name" value="T7-LIKE MITOCHONDRIAL DNA HELICASE"/>
    <property type="match status" value="1"/>
</dbReference>
<protein>
    <recommendedName>
        <fullName evidence="1">SF4 helicase domain-containing protein</fullName>
    </recommendedName>
</protein>
<dbReference type="InterPro" id="IPR027417">
    <property type="entry name" value="P-loop_NTPase"/>
</dbReference>
<dbReference type="AlphaFoldDB" id="A0AA89BVF1"/>
<organism evidence="2 3">
    <name type="scientific">Pinctada imbricata</name>
    <name type="common">Atlantic pearl-oyster</name>
    <name type="synonym">Pinctada martensii</name>
    <dbReference type="NCBI Taxonomy" id="66713"/>
    <lineage>
        <taxon>Eukaryota</taxon>
        <taxon>Metazoa</taxon>
        <taxon>Spiralia</taxon>
        <taxon>Lophotrochozoa</taxon>
        <taxon>Mollusca</taxon>
        <taxon>Bivalvia</taxon>
        <taxon>Autobranchia</taxon>
        <taxon>Pteriomorphia</taxon>
        <taxon>Pterioida</taxon>
        <taxon>Pterioidea</taxon>
        <taxon>Pteriidae</taxon>
        <taxon>Pinctada</taxon>
    </lineage>
</organism>
<dbReference type="GO" id="GO:0005739">
    <property type="term" value="C:mitochondrion"/>
    <property type="evidence" value="ECO:0007669"/>
    <property type="project" value="TreeGrafter"/>
</dbReference>
<reference evidence="2" key="1">
    <citation type="submission" date="2019-08" db="EMBL/GenBank/DDBJ databases">
        <title>The improved chromosome-level genome for the pearl oyster Pinctada fucata martensii using PacBio sequencing and Hi-C.</title>
        <authorList>
            <person name="Zheng Z."/>
        </authorList>
    </citation>
    <scope>NUCLEOTIDE SEQUENCE</scope>
    <source>
        <strain evidence="2">ZZ-2019</strain>
        <tissue evidence="2">Adductor muscle</tissue>
    </source>
</reference>
<dbReference type="InterPro" id="IPR007694">
    <property type="entry name" value="DNA_helicase_DnaB-like_C"/>
</dbReference>
<dbReference type="Pfam" id="PF13481">
    <property type="entry name" value="AAA_25"/>
    <property type="match status" value="1"/>
</dbReference>
<dbReference type="GO" id="GO:0003697">
    <property type="term" value="F:single-stranded DNA binding"/>
    <property type="evidence" value="ECO:0007669"/>
    <property type="project" value="InterPro"/>
</dbReference>
<comment type="caution">
    <text evidence="2">The sequence shown here is derived from an EMBL/GenBank/DDBJ whole genome shotgun (WGS) entry which is preliminary data.</text>
</comment>
<accession>A0AA89BVF1</accession>
<dbReference type="Proteomes" id="UP001186944">
    <property type="component" value="Unassembled WGS sequence"/>
</dbReference>
<sequence length="108" mass="12455">LEHGVYMHDINHVIIDNLQFMMGSAYSPSEDRYAKQDMIFGLLRAFATEKNCHVTLVIHPRKERFGEPLSIQSIFGGVRASQEADNVLILQERKITPTKSKKHIEVRY</sequence>
<dbReference type="GO" id="GO:0005524">
    <property type="term" value="F:ATP binding"/>
    <property type="evidence" value="ECO:0007669"/>
    <property type="project" value="InterPro"/>
</dbReference>
<evidence type="ECO:0000259" key="1">
    <source>
        <dbReference type="PROSITE" id="PS51199"/>
    </source>
</evidence>
<dbReference type="PROSITE" id="PS51199">
    <property type="entry name" value="SF4_HELICASE"/>
    <property type="match status" value="1"/>
</dbReference>
<proteinExistence type="predicted"/>
<dbReference type="SUPFAM" id="SSF52540">
    <property type="entry name" value="P-loop containing nucleoside triphosphate hydrolases"/>
    <property type="match status" value="1"/>
</dbReference>
<dbReference type="Gene3D" id="3.40.50.300">
    <property type="entry name" value="P-loop containing nucleotide triphosphate hydrolases"/>
    <property type="match status" value="1"/>
</dbReference>
<dbReference type="GO" id="GO:0006264">
    <property type="term" value="P:mitochondrial DNA replication"/>
    <property type="evidence" value="ECO:0007669"/>
    <property type="project" value="TreeGrafter"/>
</dbReference>
<evidence type="ECO:0000313" key="3">
    <source>
        <dbReference type="Proteomes" id="UP001186944"/>
    </source>
</evidence>
<dbReference type="EMBL" id="VSWD01000013">
    <property type="protein sequence ID" value="KAK3083918.1"/>
    <property type="molecule type" value="Genomic_DNA"/>
</dbReference>
<feature type="domain" description="SF4 helicase" evidence="1">
    <location>
        <begin position="1"/>
        <end position="108"/>
    </location>
</feature>
<gene>
    <name evidence="2" type="ORF">FSP39_005339</name>
</gene>
<dbReference type="GO" id="GO:0043139">
    <property type="term" value="F:5'-3' DNA helicase activity"/>
    <property type="evidence" value="ECO:0007669"/>
    <property type="project" value="InterPro"/>
</dbReference>
<dbReference type="InterPro" id="IPR027032">
    <property type="entry name" value="Twinkle-like"/>
</dbReference>
<keyword evidence="3" id="KW-1185">Reference proteome</keyword>
<feature type="non-terminal residue" evidence="2">
    <location>
        <position position="1"/>
    </location>
</feature>